<sequence>MTTNTGNGDVEALLKAATAAGGATGTAELIPSLPLETRCPPFPLRQLGGFWLPEMILPGVAAAHSRFVPRPDDVFLASFPKSGTTWLKALAFATLNRAHHPPPSDPGHPLRLRSPHDCVSFIELNLALAAGEDVFAALPSPRVLATHLPYHLLPERVTAEGSGCRVIYVCRDPKDALVSGWFFTKKTTAKTAGGDVTPPPAYTLEEAFELFCEGRCVGGPQWLHALGYWEESRRRPEKVLFFRYEEMLSDPASAVRKLAEFMGCPFSGEEEAAGAVDGVVELCSLESMKGAKGNRSGATAALGIENGAFFRKGAAGDWRNHLTPEMAARLDGVVAAALQGSGLAFGSGGGAAADDMHE</sequence>
<dbReference type="PANTHER" id="PTHR11783">
    <property type="entry name" value="SULFOTRANSFERASE SULT"/>
    <property type="match status" value="1"/>
</dbReference>
<dbReference type="GO" id="GO:0016740">
    <property type="term" value="F:transferase activity"/>
    <property type="evidence" value="ECO:0007669"/>
    <property type="project" value="UniProtKB-KW"/>
</dbReference>
<comment type="similarity">
    <text evidence="1 3">Belongs to the sulfotransferase 1 family.</text>
</comment>
<organism evidence="5 6">
    <name type="scientific">Urochloa decumbens</name>
    <dbReference type="NCBI Taxonomy" id="240449"/>
    <lineage>
        <taxon>Eukaryota</taxon>
        <taxon>Viridiplantae</taxon>
        <taxon>Streptophyta</taxon>
        <taxon>Embryophyta</taxon>
        <taxon>Tracheophyta</taxon>
        <taxon>Spermatophyta</taxon>
        <taxon>Magnoliopsida</taxon>
        <taxon>Liliopsida</taxon>
        <taxon>Poales</taxon>
        <taxon>Poaceae</taxon>
        <taxon>PACMAD clade</taxon>
        <taxon>Panicoideae</taxon>
        <taxon>Panicodae</taxon>
        <taxon>Paniceae</taxon>
        <taxon>Melinidinae</taxon>
        <taxon>Urochloa</taxon>
    </lineage>
</organism>
<dbReference type="EMBL" id="OZ075132">
    <property type="protein sequence ID" value="CAL4984568.1"/>
    <property type="molecule type" value="Genomic_DNA"/>
</dbReference>
<name>A0ABC9APT6_9POAL</name>
<evidence type="ECO:0000256" key="2">
    <source>
        <dbReference type="ARBA" id="ARBA00022679"/>
    </source>
</evidence>
<dbReference type="AlphaFoldDB" id="A0ABC9APT6"/>
<accession>A0ABC9APT6</accession>
<dbReference type="Proteomes" id="UP001497457">
    <property type="component" value="Chromosome 22rd"/>
</dbReference>
<dbReference type="InterPro" id="IPR027417">
    <property type="entry name" value="P-loop_NTPase"/>
</dbReference>
<keyword evidence="6" id="KW-1185">Reference proteome</keyword>
<protein>
    <recommendedName>
        <fullName evidence="3">Sulfotransferase</fullName>
        <ecNumber evidence="3">2.8.2.-</ecNumber>
    </recommendedName>
</protein>
<evidence type="ECO:0000313" key="5">
    <source>
        <dbReference type="EMBL" id="CAL4984568.1"/>
    </source>
</evidence>
<dbReference type="Gene3D" id="3.40.50.300">
    <property type="entry name" value="P-loop containing nucleotide triphosphate hydrolases"/>
    <property type="match status" value="1"/>
</dbReference>
<dbReference type="Pfam" id="PF00685">
    <property type="entry name" value="Sulfotransfer_1"/>
    <property type="match status" value="1"/>
</dbReference>
<evidence type="ECO:0000256" key="1">
    <source>
        <dbReference type="ARBA" id="ARBA00005771"/>
    </source>
</evidence>
<dbReference type="InterPro" id="IPR000863">
    <property type="entry name" value="Sulfotransferase_dom"/>
</dbReference>
<dbReference type="EC" id="2.8.2.-" evidence="3"/>
<evidence type="ECO:0000256" key="3">
    <source>
        <dbReference type="RuleBase" id="RU361155"/>
    </source>
</evidence>
<evidence type="ECO:0000313" key="6">
    <source>
        <dbReference type="Proteomes" id="UP001497457"/>
    </source>
</evidence>
<feature type="domain" description="Sulfotransferase" evidence="4">
    <location>
        <begin position="71"/>
        <end position="341"/>
    </location>
</feature>
<reference evidence="5" key="1">
    <citation type="submission" date="2024-10" db="EMBL/GenBank/DDBJ databases">
        <authorList>
            <person name="Ryan C."/>
        </authorList>
    </citation>
    <scope>NUCLEOTIDE SEQUENCE [LARGE SCALE GENOMIC DNA]</scope>
</reference>
<keyword evidence="2 3" id="KW-0808">Transferase</keyword>
<dbReference type="SUPFAM" id="SSF52540">
    <property type="entry name" value="P-loop containing nucleoside triphosphate hydrolases"/>
    <property type="match status" value="1"/>
</dbReference>
<gene>
    <name evidence="5" type="ORF">URODEC1_LOCUS57550</name>
</gene>
<proteinExistence type="inferred from homology"/>
<evidence type="ECO:0000259" key="4">
    <source>
        <dbReference type="Pfam" id="PF00685"/>
    </source>
</evidence>